<dbReference type="InterPro" id="IPR036388">
    <property type="entry name" value="WH-like_DNA-bd_sf"/>
</dbReference>
<keyword evidence="3" id="KW-0832">Ubl conjugation</keyword>
<comment type="similarity">
    <text evidence="1 4 5">Belongs to the cullin family.</text>
</comment>
<dbReference type="InterPro" id="IPR019559">
    <property type="entry name" value="Cullin_neddylation_domain"/>
</dbReference>
<dbReference type="PROSITE" id="PS50069">
    <property type="entry name" value="CULLIN_2"/>
    <property type="match status" value="1"/>
</dbReference>
<dbReference type="Pfam" id="PF00888">
    <property type="entry name" value="Cullin"/>
    <property type="match status" value="1"/>
</dbReference>
<feature type="compositionally biased region" description="Low complexity" evidence="6">
    <location>
        <begin position="272"/>
        <end position="286"/>
    </location>
</feature>
<evidence type="ECO:0000256" key="1">
    <source>
        <dbReference type="ARBA" id="ARBA00006019"/>
    </source>
</evidence>
<dbReference type="SMART" id="SM00884">
    <property type="entry name" value="Cullin_Nedd8"/>
    <property type="match status" value="1"/>
</dbReference>
<sequence>MLHAAATRLPVDHFSAKGLALSAEDRTCLSSSLLSLQASQHFDWVKFWGIVRTADASKDYFVAIAGKAEDVFSFTVFTCQDALSWVQAPTVSSEEIQLAAELRAPFSGDPAFEHNLPISPAQANSQPPPVARPPLAELKRVTAIVHLVQRDAAIVPRGAYVRDHLGKLVPNATFPGLRPSELGKLSAFVHFRQPTAGIANGQRPDFEEAVDVLDAIEAISPKLTTNWHVTGCWTMEHRPMAVIVSNLNWPGCSPGSPEPPTTDTNAESTVMSSSQSAASAGGANARPKIRIRPPRANTDSDFTKSLSIVTDAVQVIYRKSASLLSFEEIYRNAYFLTLHKRGDLLYKSLISTIRDLLQERIQSAELGPLITDAQQLDNATLGGDQGQLILERIVGVWDHFTMAMKLVSDVLMYFDKNYLRDRRMPTSWDTGLLLFRDQVLRSTLVPLRPTMRRCLLAQIAAERAGDVINRTLMKRILAMLVDMGDGTADPLGQRHPGRVFDEDVGPGSVYVADFERAFFDATREHYRMQSAQLRQAVDPPAYFAQAEQWIASEDARVVGAAYVHPTSRDELLRIARHELISAHAAYLLDGVKRQAGGGTAMAGETVKRAYDMFKTVDGGLKQLLEAVAAAVEAYGRQVNSPPPPTSTATSATATATDDTAPSGIVGESLKWVNHIISQLHLTSHLLKHCFASDPDFERGMQNATNVVINSEPKSSEYLSVYLDHHLKRGTVKLSESELEAAIQSALGVFKFVDSRDTFDRFYNQHLARRLLRKLSSSDELEKQVIADLRTMCGAQFTARFEKMVQDMSTSFELAGKFDAWRRERDTVKGQPGFSISVLTAAMWPVQADGSSSSVGASTGASSAAGAAVPTTVCNFPSSVTPLMRDFESFYSRIHSNRALTWLPQLGSAEVSAYFAKGKKELSVNTYAMIVLMLFNQQDSWTFAELAAETNIPEAELVRTVQSLSVAKVSVLKKHPPVPKSVQPTDVFTFNEAFTDKRAKIKIAAIVAKADTDSERSATLAQVEQERQGLCDAAIVRVMKSRQRLSHNELVVEVTKILRERFAVSPALIKKRIEDLMEREYLVRDESNSNVYTYVA</sequence>
<dbReference type="GO" id="GO:0006511">
    <property type="term" value="P:ubiquitin-dependent protein catabolic process"/>
    <property type="evidence" value="ECO:0007669"/>
    <property type="project" value="InterPro"/>
</dbReference>
<evidence type="ECO:0000313" key="8">
    <source>
        <dbReference type="EMBL" id="ORZ37909.1"/>
    </source>
</evidence>
<dbReference type="PANTHER" id="PTHR11932">
    <property type="entry name" value="CULLIN"/>
    <property type="match status" value="1"/>
</dbReference>
<feature type="region of interest" description="Disordered" evidence="6">
    <location>
        <begin position="636"/>
        <end position="659"/>
    </location>
</feature>
<name>A0A1Y2HTR5_9FUNG</name>
<dbReference type="Pfam" id="PF10557">
    <property type="entry name" value="Cullin_Nedd8"/>
    <property type="match status" value="1"/>
</dbReference>
<keyword evidence="2" id="KW-1017">Isopeptide bond</keyword>
<dbReference type="Gene3D" id="3.30.230.130">
    <property type="entry name" value="Cullin, Chain C, Domain 2"/>
    <property type="match status" value="1"/>
</dbReference>
<dbReference type="InterPro" id="IPR001373">
    <property type="entry name" value="Cullin_N"/>
</dbReference>
<evidence type="ECO:0000313" key="9">
    <source>
        <dbReference type="Proteomes" id="UP000193411"/>
    </source>
</evidence>
<dbReference type="InterPro" id="IPR059120">
    <property type="entry name" value="Cullin-like_AB"/>
</dbReference>
<comment type="caution">
    <text evidence="8">The sequence shown here is derived from an EMBL/GenBank/DDBJ whole genome shotgun (WGS) entry which is preliminary data.</text>
</comment>
<evidence type="ECO:0000256" key="5">
    <source>
        <dbReference type="RuleBase" id="RU003829"/>
    </source>
</evidence>
<dbReference type="Gene3D" id="1.20.1310.10">
    <property type="entry name" value="Cullin Repeats"/>
    <property type="match status" value="4"/>
</dbReference>
<dbReference type="OrthoDB" id="27073at2759"/>
<dbReference type="Pfam" id="PF26557">
    <property type="entry name" value="Cullin_AB"/>
    <property type="match status" value="1"/>
</dbReference>
<reference evidence="8 9" key="1">
    <citation type="submission" date="2016-07" db="EMBL/GenBank/DDBJ databases">
        <title>Pervasive Adenine N6-methylation of Active Genes in Fungi.</title>
        <authorList>
            <consortium name="DOE Joint Genome Institute"/>
            <person name="Mondo S.J."/>
            <person name="Dannebaum R.O."/>
            <person name="Kuo R.C."/>
            <person name="Labutti K."/>
            <person name="Haridas S."/>
            <person name="Kuo A."/>
            <person name="Salamov A."/>
            <person name="Ahrendt S.R."/>
            <person name="Lipzen A."/>
            <person name="Sullivan W."/>
            <person name="Andreopoulos W.B."/>
            <person name="Clum A."/>
            <person name="Lindquist E."/>
            <person name="Daum C."/>
            <person name="Ramamoorthy G.K."/>
            <person name="Gryganskyi A."/>
            <person name="Culley D."/>
            <person name="Magnuson J.K."/>
            <person name="James T.Y."/>
            <person name="O'Malley M.A."/>
            <person name="Stajich J.E."/>
            <person name="Spatafora J.W."/>
            <person name="Visel A."/>
            <person name="Grigoriev I.V."/>
        </authorList>
    </citation>
    <scope>NUCLEOTIDE SEQUENCE [LARGE SCALE GENOMIC DNA]</scope>
    <source>
        <strain evidence="8 9">PL171</strain>
    </source>
</reference>
<dbReference type="Proteomes" id="UP000193411">
    <property type="component" value="Unassembled WGS sequence"/>
</dbReference>
<evidence type="ECO:0000256" key="6">
    <source>
        <dbReference type="SAM" id="MobiDB-lite"/>
    </source>
</evidence>
<dbReference type="EMBL" id="MCFL01000010">
    <property type="protein sequence ID" value="ORZ37909.1"/>
    <property type="molecule type" value="Genomic_DNA"/>
</dbReference>
<gene>
    <name evidence="8" type="ORF">BCR44DRAFT_1497507</name>
</gene>
<dbReference type="InterPro" id="IPR016159">
    <property type="entry name" value="Cullin_repeat-like_dom_sf"/>
</dbReference>
<dbReference type="InterPro" id="IPR036390">
    <property type="entry name" value="WH_DNA-bd_sf"/>
</dbReference>
<proteinExistence type="inferred from homology"/>
<dbReference type="Gene3D" id="1.10.10.10">
    <property type="entry name" value="Winged helix-like DNA-binding domain superfamily/Winged helix DNA-binding domain"/>
    <property type="match status" value="1"/>
</dbReference>
<dbReference type="InterPro" id="IPR045093">
    <property type="entry name" value="Cullin"/>
</dbReference>
<dbReference type="FunFam" id="1.10.10.10:FF:000014">
    <property type="entry name" value="Cullin 1"/>
    <property type="match status" value="1"/>
</dbReference>
<dbReference type="InterPro" id="IPR036317">
    <property type="entry name" value="Cullin_homology_sf"/>
</dbReference>
<evidence type="ECO:0000259" key="7">
    <source>
        <dbReference type="PROSITE" id="PS50069"/>
    </source>
</evidence>
<evidence type="ECO:0000256" key="3">
    <source>
        <dbReference type="ARBA" id="ARBA00022843"/>
    </source>
</evidence>
<feature type="compositionally biased region" description="Polar residues" evidence="6">
    <location>
        <begin position="261"/>
        <end position="271"/>
    </location>
</feature>
<feature type="compositionally biased region" description="Low complexity" evidence="6">
    <location>
        <begin position="646"/>
        <end position="659"/>
    </location>
</feature>
<evidence type="ECO:0000256" key="2">
    <source>
        <dbReference type="ARBA" id="ARBA00022499"/>
    </source>
</evidence>
<organism evidence="8 9">
    <name type="scientific">Catenaria anguillulae PL171</name>
    <dbReference type="NCBI Taxonomy" id="765915"/>
    <lineage>
        <taxon>Eukaryota</taxon>
        <taxon>Fungi</taxon>
        <taxon>Fungi incertae sedis</taxon>
        <taxon>Blastocladiomycota</taxon>
        <taxon>Blastocladiomycetes</taxon>
        <taxon>Blastocladiales</taxon>
        <taxon>Catenariaceae</taxon>
        <taxon>Catenaria</taxon>
    </lineage>
</organism>
<dbReference type="FunFam" id="1.20.1310.10:FF:000002">
    <property type="entry name" value="cullin-3 isoform X1"/>
    <property type="match status" value="1"/>
</dbReference>
<dbReference type="SMART" id="SM00182">
    <property type="entry name" value="CULLIN"/>
    <property type="match status" value="1"/>
</dbReference>
<feature type="region of interest" description="Disordered" evidence="6">
    <location>
        <begin position="252"/>
        <end position="296"/>
    </location>
</feature>
<dbReference type="InterPro" id="IPR016158">
    <property type="entry name" value="Cullin_homology"/>
</dbReference>
<accession>A0A1Y2HTR5</accession>
<dbReference type="GO" id="GO:0031625">
    <property type="term" value="F:ubiquitin protein ligase binding"/>
    <property type="evidence" value="ECO:0007669"/>
    <property type="project" value="InterPro"/>
</dbReference>
<dbReference type="AlphaFoldDB" id="A0A1Y2HTR5"/>
<dbReference type="STRING" id="765915.A0A1Y2HTR5"/>
<dbReference type="SUPFAM" id="SSF74788">
    <property type="entry name" value="Cullin repeat-like"/>
    <property type="match status" value="1"/>
</dbReference>
<protein>
    <submittedName>
        <fullName evidence="8">Cullin family-domain-containing protein</fullName>
    </submittedName>
</protein>
<dbReference type="SUPFAM" id="SSF46785">
    <property type="entry name" value="Winged helix' DNA-binding domain"/>
    <property type="match status" value="1"/>
</dbReference>
<keyword evidence="9" id="KW-1185">Reference proteome</keyword>
<dbReference type="SUPFAM" id="SSF75632">
    <property type="entry name" value="Cullin homology domain"/>
    <property type="match status" value="1"/>
</dbReference>
<evidence type="ECO:0000256" key="4">
    <source>
        <dbReference type="PROSITE-ProRule" id="PRU00330"/>
    </source>
</evidence>
<feature type="domain" description="Cullin family profile" evidence="7">
    <location>
        <begin position="713"/>
        <end position="964"/>
    </location>
</feature>